<organism evidence="1 2">
    <name type="scientific">Thalictrum thalictroides</name>
    <name type="common">Rue-anemone</name>
    <name type="synonym">Anemone thalictroides</name>
    <dbReference type="NCBI Taxonomy" id="46969"/>
    <lineage>
        <taxon>Eukaryota</taxon>
        <taxon>Viridiplantae</taxon>
        <taxon>Streptophyta</taxon>
        <taxon>Embryophyta</taxon>
        <taxon>Tracheophyta</taxon>
        <taxon>Spermatophyta</taxon>
        <taxon>Magnoliopsida</taxon>
        <taxon>Ranunculales</taxon>
        <taxon>Ranunculaceae</taxon>
        <taxon>Thalictroideae</taxon>
        <taxon>Thalictrum</taxon>
    </lineage>
</organism>
<gene>
    <name evidence="1" type="ORF">FRX31_011618</name>
</gene>
<comment type="caution">
    <text evidence="1">The sequence shown here is derived from an EMBL/GenBank/DDBJ whole genome shotgun (WGS) entry which is preliminary data.</text>
</comment>
<reference evidence="1 2" key="1">
    <citation type="submission" date="2020-06" db="EMBL/GenBank/DDBJ databases">
        <title>Transcriptomic and genomic resources for Thalictrum thalictroides and T. hernandezii: Facilitating candidate gene discovery in an emerging model plant lineage.</title>
        <authorList>
            <person name="Arias T."/>
            <person name="Riano-Pachon D.M."/>
            <person name="Di Stilio V.S."/>
        </authorList>
    </citation>
    <scope>NUCLEOTIDE SEQUENCE [LARGE SCALE GENOMIC DNA]</scope>
    <source>
        <strain evidence="2">cv. WT478/WT964</strain>
        <tissue evidence="1">Leaves</tissue>
    </source>
</reference>
<feature type="non-terminal residue" evidence="1">
    <location>
        <position position="1"/>
    </location>
</feature>
<dbReference type="AlphaFoldDB" id="A0A7J6WQR1"/>
<proteinExistence type="predicted"/>
<accession>A0A7J6WQR1</accession>
<evidence type="ECO:0000313" key="1">
    <source>
        <dbReference type="EMBL" id="KAF5198795.1"/>
    </source>
</evidence>
<protein>
    <submittedName>
        <fullName evidence="1">Uncharacterized protein</fullName>
    </submittedName>
</protein>
<dbReference type="Proteomes" id="UP000554482">
    <property type="component" value="Unassembled WGS sequence"/>
</dbReference>
<keyword evidence="2" id="KW-1185">Reference proteome</keyword>
<name>A0A7J6WQR1_THATH</name>
<dbReference type="EMBL" id="JABWDY010012822">
    <property type="protein sequence ID" value="KAF5198795.1"/>
    <property type="molecule type" value="Genomic_DNA"/>
</dbReference>
<evidence type="ECO:0000313" key="2">
    <source>
        <dbReference type="Proteomes" id="UP000554482"/>
    </source>
</evidence>
<sequence length="79" mass="8998">TTVRQRLHDRYLVGQEWCGGVVVEIRWSGRRGTAEWWSRYDWVFVRLPSGGEVTSVRRSGKLGCAVVQPGVRLGVVVER</sequence>